<feature type="compositionally biased region" description="Acidic residues" evidence="1">
    <location>
        <begin position="131"/>
        <end position="142"/>
    </location>
</feature>
<feature type="region of interest" description="Disordered" evidence="1">
    <location>
        <begin position="1"/>
        <end position="242"/>
    </location>
</feature>
<dbReference type="InterPro" id="IPR007062">
    <property type="entry name" value="PPI-2"/>
</dbReference>
<dbReference type="RefSeq" id="XP_066663473.1">
    <property type="nucleotide sequence ID" value="XM_066817781.1"/>
</dbReference>
<dbReference type="PANTHER" id="PTHR12398:SF20">
    <property type="entry name" value="PROTEIN PHOSPHATASE 1 REGULATORY INHIBITOR SUBUNIT 2"/>
    <property type="match status" value="1"/>
</dbReference>
<dbReference type="GeneID" id="92050841"/>
<comment type="caution">
    <text evidence="2">The sequence shown here is derived from an EMBL/GenBank/DDBJ whole genome shotgun (WGS) entry which is preliminary data.</text>
</comment>
<reference evidence="2 3" key="1">
    <citation type="submission" date="2023-01" db="EMBL/GenBank/DDBJ databases">
        <title>Analysis of 21 Apiospora genomes using comparative genomics revels a genus with tremendous synthesis potential of carbohydrate active enzymes and secondary metabolites.</title>
        <authorList>
            <person name="Sorensen T."/>
        </authorList>
    </citation>
    <scope>NUCLEOTIDE SEQUENCE [LARGE SCALE GENOMIC DNA]</scope>
    <source>
        <strain evidence="2 3">CBS 114990</strain>
    </source>
</reference>
<dbReference type="EMBL" id="JAQQWN010000009">
    <property type="protein sequence ID" value="KAK8066720.1"/>
    <property type="molecule type" value="Genomic_DNA"/>
</dbReference>
<protein>
    <recommendedName>
        <fullName evidence="4">Glc8 protein</fullName>
    </recommendedName>
</protein>
<organism evidence="2 3">
    <name type="scientific">Apiospora hydei</name>
    <dbReference type="NCBI Taxonomy" id="1337664"/>
    <lineage>
        <taxon>Eukaryota</taxon>
        <taxon>Fungi</taxon>
        <taxon>Dikarya</taxon>
        <taxon>Ascomycota</taxon>
        <taxon>Pezizomycotina</taxon>
        <taxon>Sordariomycetes</taxon>
        <taxon>Xylariomycetidae</taxon>
        <taxon>Amphisphaeriales</taxon>
        <taxon>Apiosporaceae</taxon>
        <taxon>Apiospora</taxon>
    </lineage>
</organism>
<evidence type="ECO:0000313" key="3">
    <source>
        <dbReference type="Proteomes" id="UP001433268"/>
    </source>
</evidence>
<name>A0ABR1V6B4_9PEZI</name>
<feature type="compositionally biased region" description="Acidic residues" evidence="1">
    <location>
        <begin position="212"/>
        <end position="222"/>
    </location>
</feature>
<dbReference type="Proteomes" id="UP001433268">
    <property type="component" value="Unassembled WGS sequence"/>
</dbReference>
<feature type="compositionally biased region" description="Basic and acidic residues" evidence="1">
    <location>
        <begin position="179"/>
        <end position="192"/>
    </location>
</feature>
<evidence type="ECO:0000256" key="1">
    <source>
        <dbReference type="SAM" id="MobiDB-lite"/>
    </source>
</evidence>
<dbReference type="PANTHER" id="PTHR12398">
    <property type="entry name" value="PROTEIN PHOSPHATASE INHIBITOR"/>
    <property type="match status" value="1"/>
</dbReference>
<feature type="compositionally biased region" description="Low complexity" evidence="1">
    <location>
        <begin position="65"/>
        <end position="83"/>
    </location>
</feature>
<sequence length="242" mass="26593">MATVETSPRVVHSPPPTAAAQRPRGILKNSYQKSPPTSPIKEKDITEKELTIVNTQANAGHRRSSSAASRPSGSRRQSSRTPSATAGDDATDENQQRLKWDEANLYLTEQERTSTMKITEPKTPYAKQYDPAEDPDDEDMEMGDGGGRGEDIPGLSLGEPEEEVPEDEFGPPGSRKTSKVHEREKHKRFEQLRKKHYEMREAVGLLGHPEIVDEDADDDGGSSDERAVPPMPKLPPGINGSS</sequence>
<proteinExistence type="predicted"/>
<feature type="compositionally biased region" description="Acidic residues" evidence="1">
    <location>
        <begin position="159"/>
        <end position="169"/>
    </location>
</feature>
<keyword evidence="3" id="KW-1185">Reference proteome</keyword>
<gene>
    <name evidence="2" type="ORF">PG997_013467</name>
</gene>
<evidence type="ECO:0008006" key="4">
    <source>
        <dbReference type="Google" id="ProtNLM"/>
    </source>
</evidence>
<accession>A0ABR1V6B4</accession>
<dbReference type="Pfam" id="PF04979">
    <property type="entry name" value="IPP-2"/>
    <property type="match status" value="1"/>
</dbReference>
<feature type="compositionally biased region" description="Basic and acidic residues" evidence="1">
    <location>
        <begin position="40"/>
        <end position="50"/>
    </location>
</feature>
<evidence type="ECO:0000313" key="2">
    <source>
        <dbReference type="EMBL" id="KAK8066720.1"/>
    </source>
</evidence>